<evidence type="ECO:0000256" key="4">
    <source>
        <dbReference type="ARBA" id="ARBA00022737"/>
    </source>
</evidence>
<keyword evidence="4 10" id="KW-0677">Repeat</keyword>
<name>A0A2B7YPF7_POLH7</name>
<dbReference type="Proteomes" id="UP000224634">
    <property type="component" value="Unassembled WGS sequence"/>
</dbReference>
<gene>
    <name evidence="12" type="ORF">AJ80_02715</name>
</gene>
<dbReference type="EMBL" id="PDNA01000027">
    <property type="protein sequence ID" value="PGH23185.1"/>
    <property type="molecule type" value="Genomic_DNA"/>
</dbReference>
<organism evidence="12 13">
    <name type="scientific">Polytolypa hystricis (strain UAMH7299)</name>
    <dbReference type="NCBI Taxonomy" id="1447883"/>
    <lineage>
        <taxon>Eukaryota</taxon>
        <taxon>Fungi</taxon>
        <taxon>Dikarya</taxon>
        <taxon>Ascomycota</taxon>
        <taxon>Pezizomycotina</taxon>
        <taxon>Eurotiomycetes</taxon>
        <taxon>Eurotiomycetidae</taxon>
        <taxon>Onygenales</taxon>
        <taxon>Onygenales incertae sedis</taxon>
        <taxon>Polytolypa</taxon>
    </lineage>
</organism>
<keyword evidence="1 10" id="KW-0813">Transport</keyword>
<protein>
    <recommendedName>
        <fullName evidence="10">Guanine nucleotide-exchange factor SEC12</fullName>
    </recommendedName>
</protein>
<comment type="subcellular location">
    <subcellularLocation>
        <location evidence="10">Endoplasmic reticulum membrane</location>
        <topology evidence="10">Single-pass type II membrane protein</topology>
    </subcellularLocation>
    <subcellularLocation>
        <location evidence="10">Golgi apparatus membrane</location>
        <topology evidence="10">Single-pass type II membrane protein</topology>
    </subcellularLocation>
</comment>
<dbReference type="PANTHER" id="PTHR23284:SF0">
    <property type="entry name" value="PROLACTIN REGULATORY ELEMENT-BINDING PROTEIN"/>
    <property type="match status" value="1"/>
</dbReference>
<evidence type="ECO:0000256" key="5">
    <source>
        <dbReference type="ARBA" id="ARBA00022824"/>
    </source>
</evidence>
<evidence type="ECO:0000256" key="10">
    <source>
        <dbReference type="RuleBase" id="RU369019"/>
    </source>
</evidence>
<comment type="function">
    <text evidence="10">Guanine nucleotide-exchange factor (GEF) required for the formation or budding of transport vesicles from the ER.</text>
</comment>
<evidence type="ECO:0000256" key="6">
    <source>
        <dbReference type="ARBA" id="ARBA00022892"/>
    </source>
</evidence>
<comment type="caution">
    <text evidence="12">The sequence shown here is derived from an EMBL/GenBank/DDBJ whole genome shotgun (WGS) entry which is preliminary data.</text>
</comment>
<dbReference type="OrthoDB" id="2013972at2759"/>
<evidence type="ECO:0000256" key="7">
    <source>
        <dbReference type="ARBA" id="ARBA00022927"/>
    </source>
</evidence>
<dbReference type="GO" id="GO:0000139">
    <property type="term" value="C:Golgi membrane"/>
    <property type="evidence" value="ECO:0007669"/>
    <property type="project" value="UniProtKB-SubCell"/>
</dbReference>
<keyword evidence="6" id="KW-0931">ER-Golgi transport</keyword>
<keyword evidence="8" id="KW-1133">Transmembrane helix</keyword>
<feature type="compositionally biased region" description="Acidic residues" evidence="11">
    <location>
        <begin position="580"/>
        <end position="589"/>
    </location>
</feature>
<evidence type="ECO:0000256" key="9">
    <source>
        <dbReference type="ARBA" id="ARBA00023136"/>
    </source>
</evidence>
<feature type="region of interest" description="Disordered" evidence="11">
    <location>
        <begin position="112"/>
        <end position="147"/>
    </location>
</feature>
<evidence type="ECO:0000256" key="3">
    <source>
        <dbReference type="ARBA" id="ARBA00022692"/>
    </source>
</evidence>
<reference evidence="12 13" key="1">
    <citation type="submission" date="2017-10" db="EMBL/GenBank/DDBJ databases">
        <title>Comparative genomics in systemic dimorphic fungi from Ajellomycetaceae.</title>
        <authorList>
            <person name="Munoz J.F."/>
            <person name="Mcewen J.G."/>
            <person name="Clay O.K."/>
            <person name="Cuomo C.A."/>
        </authorList>
    </citation>
    <scope>NUCLEOTIDE SEQUENCE [LARGE SCALE GENOMIC DNA]</scope>
    <source>
        <strain evidence="12 13">UAMH7299</strain>
    </source>
</reference>
<dbReference type="InterPro" id="IPR045260">
    <property type="entry name" value="Sec12-like"/>
</dbReference>
<keyword evidence="9" id="KW-0472">Membrane</keyword>
<evidence type="ECO:0000256" key="11">
    <source>
        <dbReference type="SAM" id="MobiDB-lite"/>
    </source>
</evidence>
<dbReference type="InterPro" id="IPR015943">
    <property type="entry name" value="WD40/YVTN_repeat-like_dom_sf"/>
</dbReference>
<dbReference type="PANTHER" id="PTHR23284">
    <property type="entry name" value="PROLACTIN REGULATORY ELEMENT BINDING PROTEIN"/>
    <property type="match status" value="1"/>
</dbReference>
<dbReference type="FunFam" id="2.130.10.10:FF:001559">
    <property type="entry name" value="Uncharacterized protein"/>
    <property type="match status" value="1"/>
</dbReference>
<keyword evidence="7 10" id="KW-0653">Protein transport</keyword>
<keyword evidence="13" id="KW-1185">Reference proteome</keyword>
<dbReference type="GO" id="GO:0005789">
    <property type="term" value="C:endoplasmic reticulum membrane"/>
    <property type="evidence" value="ECO:0007669"/>
    <property type="project" value="UniProtKB-SubCell"/>
</dbReference>
<evidence type="ECO:0000256" key="8">
    <source>
        <dbReference type="ARBA" id="ARBA00022989"/>
    </source>
</evidence>
<evidence type="ECO:0000313" key="13">
    <source>
        <dbReference type="Proteomes" id="UP000224634"/>
    </source>
</evidence>
<dbReference type="Gene3D" id="2.130.10.10">
    <property type="entry name" value="YVTN repeat-like/Quinoprotein amine dehydrogenase"/>
    <property type="match status" value="1"/>
</dbReference>
<evidence type="ECO:0000256" key="1">
    <source>
        <dbReference type="ARBA" id="ARBA00022448"/>
    </source>
</evidence>
<keyword evidence="2 10" id="KW-0853">WD repeat</keyword>
<comment type="similarity">
    <text evidence="10">Belongs to the WD repeat SEC12 family.</text>
</comment>
<evidence type="ECO:0000256" key="2">
    <source>
        <dbReference type="ARBA" id="ARBA00022574"/>
    </source>
</evidence>
<feature type="region of interest" description="Disordered" evidence="11">
    <location>
        <begin position="575"/>
        <end position="606"/>
    </location>
</feature>
<dbReference type="GO" id="GO:0003400">
    <property type="term" value="P:regulation of COPII vesicle coating"/>
    <property type="evidence" value="ECO:0007669"/>
    <property type="project" value="UniProtKB-UniRule"/>
</dbReference>
<sequence>MAPNIPSSKITLSCPLFAADFDPRNNGFLLVGGGGGEGRSGVGNKIANTSRRNEITQVVEIELSRDEDSVTSLAIAKADDESIVAFAGINSSQTEQQKNKNEHLRSFRLGYPPRKAVVGGNDNAPEEGETEEKQGPSEKAQAKATTTALSRASLFRPQYTKATGARETYQRVLRLSPWKGENAPRLGAIATGLAPQGEVVLFDAAVSSPTESDVVGRIRLEDSQEADDLDMIPVGDAGNFKFAYTDGVSVYTCNVSSTQRSNAVPQVKTVYTVPFPDYFSSKKKRSKIRALRFLSPGSFVLLQNLPDRKGCELVLISSQGKDAQASITRTRRLPRSMKIGLGLDVCPLSESTSSERQYIIAVSSNDHSLSTFTLDYVPRKGFSNFKPYSTMRDVHPFSMTRIAFSTFTPPAHPVTADVRPQYAKLASVSIGNTAVVHTFPLSPYPSKTREPRYVLVRPGPSELLQTIFSGFMALLVVALGAFLLQAFTEIRGGVPPSLGAKEWLSPRVRNMIARPYIFESGLSSQYQSATSTLSSETGVPTAAKLLSEILGQEGADAQPARIVVQDDVTAVSVETHAPNDDEQQEEEGAETGKGSPARKWEDLHDQEREAWKQKLSDAGHWAAEEGEAIFKGVFFGALAGFVA</sequence>
<keyword evidence="5 10" id="KW-0256">Endoplasmic reticulum</keyword>
<dbReference type="GO" id="GO:0015031">
    <property type="term" value="P:protein transport"/>
    <property type="evidence" value="ECO:0007669"/>
    <property type="project" value="UniProtKB-KW"/>
</dbReference>
<evidence type="ECO:0000313" key="12">
    <source>
        <dbReference type="EMBL" id="PGH23185.1"/>
    </source>
</evidence>
<dbReference type="GO" id="GO:0005085">
    <property type="term" value="F:guanyl-nucleotide exchange factor activity"/>
    <property type="evidence" value="ECO:0007669"/>
    <property type="project" value="InterPro"/>
</dbReference>
<dbReference type="GO" id="GO:0006888">
    <property type="term" value="P:endoplasmic reticulum to Golgi vesicle-mediated transport"/>
    <property type="evidence" value="ECO:0007669"/>
    <property type="project" value="UniProtKB-UniRule"/>
</dbReference>
<accession>A0A2B7YPF7</accession>
<keyword evidence="3" id="KW-0812">Transmembrane</keyword>
<proteinExistence type="inferred from homology"/>
<dbReference type="STRING" id="1447883.A0A2B7YPF7"/>
<dbReference type="AlphaFoldDB" id="A0A2B7YPF7"/>